<comment type="caution">
    <text evidence="1">The sequence shown here is derived from an EMBL/GenBank/DDBJ whole genome shotgun (WGS) entry which is preliminary data.</text>
</comment>
<name>A0A0J7KC60_LASNI</name>
<reference evidence="1 2" key="1">
    <citation type="submission" date="2015-04" db="EMBL/GenBank/DDBJ databases">
        <title>Lasius niger genome sequencing.</title>
        <authorList>
            <person name="Konorov E.A."/>
            <person name="Nikitin M.A."/>
            <person name="Kirill M.V."/>
            <person name="Chang P."/>
        </authorList>
    </citation>
    <scope>NUCLEOTIDE SEQUENCE [LARGE SCALE GENOMIC DNA]</scope>
    <source>
        <tissue evidence="1">Whole</tissue>
    </source>
</reference>
<accession>A0A0J7KC60</accession>
<keyword evidence="2" id="KW-1185">Reference proteome</keyword>
<evidence type="ECO:0000313" key="2">
    <source>
        <dbReference type="Proteomes" id="UP000036403"/>
    </source>
</evidence>
<sequence length="149" mass="16400">MTGPEPAVGLAKNVIRTGIRRWTEAQLDMAWRREPKAKQAHIFMRHWDRERTSYLIKLDRGALRKAIGVLTGHCRLRRHLHLLGGNSAAHIVFLSGGDRKKKSDLGISLSGSQGHRVDTSGGDPLLLQGRGVTSVGGMTRITCGRYNGP</sequence>
<dbReference type="AlphaFoldDB" id="A0A0J7KC60"/>
<gene>
    <name evidence="1" type="ORF">RF55_12809</name>
</gene>
<proteinExistence type="predicted"/>
<dbReference type="PaxDb" id="67767-A0A0J7KC60"/>
<organism evidence="1 2">
    <name type="scientific">Lasius niger</name>
    <name type="common">Black garden ant</name>
    <dbReference type="NCBI Taxonomy" id="67767"/>
    <lineage>
        <taxon>Eukaryota</taxon>
        <taxon>Metazoa</taxon>
        <taxon>Ecdysozoa</taxon>
        <taxon>Arthropoda</taxon>
        <taxon>Hexapoda</taxon>
        <taxon>Insecta</taxon>
        <taxon>Pterygota</taxon>
        <taxon>Neoptera</taxon>
        <taxon>Endopterygota</taxon>
        <taxon>Hymenoptera</taxon>
        <taxon>Apocrita</taxon>
        <taxon>Aculeata</taxon>
        <taxon>Formicoidea</taxon>
        <taxon>Formicidae</taxon>
        <taxon>Formicinae</taxon>
        <taxon>Lasius</taxon>
        <taxon>Lasius</taxon>
    </lineage>
</organism>
<evidence type="ECO:0000313" key="1">
    <source>
        <dbReference type="EMBL" id="KMQ87821.1"/>
    </source>
</evidence>
<dbReference type="EMBL" id="LBMM01009881">
    <property type="protein sequence ID" value="KMQ87821.1"/>
    <property type="molecule type" value="Genomic_DNA"/>
</dbReference>
<protein>
    <submittedName>
        <fullName evidence="1">Lian-aa1 retrotransposon protein</fullName>
    </submittedName>
</protein>
<dbReference type="Proteomes" id="UP000036403">
    <property type="component" value="Unassembled WGS sequence"/>
</dbReference>